<evidence type="ECO:0000256" key="8">
    <source>
        <dbReference type="SAM" id="Phobius"/>
    </source>
</evidence>
<keyword evidence="3" id="KW-1003">Cell membrane</keyword>
<protein>
    <submittedName>
        <fullName evidence="10">MFS transporter</fullName>
    </submittedName>
</protein>
<comment type="subcellular location">
    <subcellularLocation>
        <location evidence="1">Cell membrane</location>
        <topology evidence="1">Multi-pass membrane protein</topology>
    </subcellularLocation>
</comment>
<feature type="transmembrane region" description="Helical" evidence="8">
    <location>
        <begin position="413"/>
        <end position="439"/>
    </location>
</feature>
<evidence type="ECO:0000313" key="11">
    <source>
        <dbReference type="Proteomes" id="UP000561011"/>
    </source>
</evidence>
<evidence type="ECO:0000256" key="2">
    <source>
        <dbReference type="ARBA" id="ARBA00022448"/>
    </source>
</evidence>
<proteinExistence type="predicted"/>
<dbReference type="Pfam" id="PF07690">
    <property type="entry name" value="MFS_1"/>
    <property type="match status" value="2"/>
</dbReference>
<dbReference type="SUPFAM" id="SSF103473">
    <property type="entry name" value="MFS general substrate transporter"/>
    <property type="match status" value="1"/>
</dbReference>
<dbReference type="RefSeq" id="WP_179912530.1">
    <property type="nucleotide sequence ID" value="NZ_JACBYE010000006.1"/>
</dbReference>
<evidence type="ECO:0000256" key="6">
    <source>
        <dbReference type="ARBA" id="ARBA00023136"/>
    </source>
</evidence>
<evidence type="ECO:0000256" key="3">
    <source>
        <dbReference type="ARBA" id="ARBA00022475"/>
    </source>
</evidence>
<accession>A0A853EQ82</accession>
<feature type="transmembrane region" description="Helical" evidence="8">
    <location>
        <begin position="295"/>
        <end position="314"/>
    </location>
</feature>
<evidence type="ECO:0000313" key="10">
    <source>
        <dbReference type="EMBL" id="NYS92739.1"/>
    </source>
</evidence>
<keyword evidence="11" id="KW-1185">Reference proteome</keyword>
<comment type="caution">
    <text evidence="10">The sequence shown here is derived from an EMBL/GenBank/DDBJ whole genome shotgun (WGS) entry which is preliminary data.</text>
</comment>
<dbReference type="GO" id="GO:0022857">
    <property type="term" value="F:transmembrane transporter activity"/>
    <property type="evidence" value="ECO:0007669"/>
    <property type="project" value="InterPro"/>
</dbReference>
<feature type="transmembrane region" description="Helical" evidence="8">
    <location>
        <begin position="78"/>
        <end position="95"/>
    </location>
</feature>
<gene>
    <name evidence="10" type="ORF">HZZ10_04245</name>
</gene>
<reference evidence="10 11" key="1">
    <citation type="submission" date="2020-07" db="EMBL/GenBank/DDBJ databases">
        <title>MOT database genomes.</title>
        <authorList>
            <person name="Joseph S."/>
            <person name="Aduse-Opoku J."/>
            <person name="Hashim A."/>
            <person name="Wade W."/>
            <person name="Curtis M."/>
        </authorList>
    </citation>
    <scope>NUCLEOTIDE SEQUENCE [LARGE SCALE GENOMIC DNA]</scope>
    <source>
        <strain evidence="10 11">DSM 100099</strain>
    </source>
</reference>
<dbReference type="AlphaFoldDB" id="A0A853EQ82"/>
<feature type="transmembrane region" description="Helical" evidence="8">
    <location>
        <begin position="45"/>
        <end position="66"/>
    </location>
</feature>
<organism evidence="10 11">
    <name type="scientific">Sanguibacter inulinus</name>
    <dbReference type="NCBI Taxonomy" id="60922"/>
    <lineage>
        <taxon>Bacteria</taxon>
        <taxon>Bacillati</taxon>
        <taxon>Actinomycetota</taxon>
        <taxon>Actinomycetes</taxon>
        <taxon>Micrococcales</taxon>
        <taxon>Sanguibacteraceae</taxon>
        <taxon>Sanguibacter</taxon>
    </lineage>
</organism>
<evidence type="ECO:0000256" key="1">
    <source>
        <dbReference type="ARBA" id="ARBA00004651"/>
    </source>
</evidence>
<dbReference type="PROSITE" id="PS50850">
    <property type="entry name" value="MFS"/>
    <property type="match status" value="1"/>
</dbReference>
<feature type="transmembrane region" description="Helical" evidence="8">
    <location>
        <begin position="354"/>
        <end position="375"/>
    </location>
</feature>
<evidence type="ECO:0000256" key="7">
    <source>
        <dbReference type="SAM" id="MobiDB-lite"/>
    </source>
</evidence>
<feature type="region of interest" description="Disordered" evidence="7">
    <location>
        <begin position="196"/>
        <end position="247"/>
    </location>
</feature>
<keyword evidence="5 8" id="KW-1133">Transmembrane helix</keyword>
<sequence length="454" mass="44256">MSSATQGWLRPIVWPVLVPTALVFGGEGAAMVVLGLSAIEGGASLSLAALVVATVGLGQLTGSIPAGQLTVRFGERRVLVVASLVSTVVWASAVAAGTPAALAVVGFSGGVASAAFAVARQSYTMDVVPVAYRARAMSLLGGASRVGLVVGPLAGAALQVWFGLAGGFVVASASALLAAVTVLVVREPEVRHVARRSVGGSPAGGAGDVSAGPVRARPAGADGPGSSPASSAHPASSRAGSHPATARPASARSVIRAHASVLATVGIGVVIINLARSLRPVLVPLALSEAGADPHTTSLVVAAAAAAELLLFYPAGVTMDRYGRRVVAVSCSGVMGVGLILMGALGAVDGLAGIVGGAVLLGIGSGIGSGVVKTLGADAAPVADRATFLGVWNVLGETGGAAGPLALSGLTAVVSLAGAGVVLGVVALAGALGLTRWLAPEREGPWQRVYRAEV</sequence>
<feature type="transmembrane region" description="Helical" evidence="8">
    <location>
        <begin position="139"/>
        <end position="158"/>
    </location>
</feature>
<evidence type="ECO:0000259" key="9">
    <source>
        <dbReference type="PROSITE" id="PS50850"/>
    </source>
</evidence>
<feature type="transmembrane region" description="Helical" evidence="8">
    <location>
        <begin position="164"/>
        <end position="185"/>
    </location>
</feature>
<dbReference type="InterPro" id="IPR011701">
    <property type="entry name" value="MFS"/>
</dbReference>
<dbReference type="InterPro" id="IPR050171">
    <property type="entry name" value="MFS_Transporters"/>
</dbReference>
<dbReference type="InterPro" id="IPR005829">
    <property type="entry name" value="Sugar_transporter_CS"/>
</dbReference>
<dbReference type="GO" id="GO:0005886">
    <property type="term" value="C:plasma membrane"/>
    <property type="evidence" value="ECO:0007669"/>
    <property type="project" value="UniProtKB-SubCell"/>
</dbReference>
<feature type="transmembrane region" description="Helical" evidence="8">
    <location>
        <begin position="257"/>
        <end position="275"/>
    </location>
</feature>
<dbReference type="EMBL" id="JACBYE010000006">
    <property type="protein sequence ID" value="NYS92739.1"/>
    <property type="molecule type" value="Genomic_DNA"/>
</dbReference>
<name>A0A853EQ82_9MICO</name>
<dbReference type="PANTHER" id="PTHR23517">
    <property type="entry name" value="RESISTANCE PROTEIN MDTM, PUTATIVE-RELATED-RELATED"/>
    <property type="match status" value="1"/>
</dbReference>
<feature type="domain" description="Major facilitator superfamily (MFS) profile" evidence="9">
    <location>
        <begin position="1"/>
        <end position="442"/>
    </location>
</feature>
<feature type="compositionally biased region" description="Low complexity" evidence="7">
    <location>
        <begin position="210"/>
        <end position="244"/>
    </location>
</feature>
<feature type="transmembrane region" description="Helical" evidence="8">
    <location>
        <begin position="326"/>
        <end position="348"/>
    </location>
</feature>
<evidence type="ECO:0000256" key="4">
    <source>
        <dbReference type="ARBA" id="ARBA00022692"/>
    </source>
</evidence>
<keyword evidence="4 8" id="KW-0812">Transmembrane</keyword>
<feature type="transmembrane region" description="Helical" evidence="8">
    <location>
        <begin position="12"/>
        <end position="39"/>
    </location>
</feature>
<dbReference type="Proteomes" id="UP000561011">
    <property type="component" value="Unassembled WGS sequence"/>
</dbReference>
<keyword evidence="2" id="KW-0813">Transport</keyword>
<keyword evidence="6 8" id="KW-0472">Membrane</keyword>
<dbReference type="Gene3D" id="1.20.1250.20">
    <property type="entry name" value="MFS general substrate transporter like domains"/>
    <property type="match status" value="2"/>
</dbReference>
<feature type="transmembrane region" description="Helical" evidence="8">
    <location>
        <begin position="387"/>
        <end position="407"/>
    </location>
</feature>
<dbReference type="PROSITE" id="PS00216">
    <property type="entry name" value="SUGAR_TRANSPORT_1"/>
    <property type="match status" value="1"/>
</dbReference>
<dbReference type="InterPro" id="IPR020846">
    <property type="entry name" value="MFS_dom"/>
</dbReference>
<feature type="transmembrane region" description="Helical" evidence="8">
    <location>
        <begin position="101"/>
        <end position="119"/>
    </location>
</feature>
<evidence type="ECO:0000256" key="5">
    <source>
        <dbReference type="ARBA" id="ARBA00022989"/>
    </source>
</evidence>
<dbReference type="InterPro" id="IPR036259">
    <property type="entry name" value="MFS_trans_sf"/>
</dbReference>